<feature type="compositionally biased region" description="Low complexity" evidence="1">
    <location>
        <begin position="1"/>
        <end position="21"/>
    </location>
</feature>
<feature type="region of interest" description="Disordered" evidence="1">
    <location>
        <begin position="40"/>
        <end position="98"/>
    </location>
</feature>
<organism evidence="2 3">
    <name type="scientific">Burkholderia oklahomensis</name>
    <dbReference type="NCBI Taxonomy" id="342113"/>
    <lineage>
        <taxon>Bacteria</taxon>
        <taxon>Pseudomonadati</taxon>
        <taxon>Pseudomonadota</taxon>
        <taxon>Betaproteobacteria</taxon>
        <taxon>Burkholderiales</taxon>
        <taxon>Burkholderiaceae</taxon>
        <taxon>Burkholderia</taxon>
        <taxon>pseudomallei group</taxon>
    </lineage>
</organism>
<protein>
    <submittedName>
        <fullName evidence="2">Uncharacterized protein</fullName>
    </submittedName>
</protein>
<keyword evidence="3" id="KW-1185">Reference proteome</keyword>
<accession>A0AAI8FRJ1</accession>
<dbReference type="EMBL" id="CP008727">
    <property type="protein sequence ID" value="AIO70095.1"/>
    <property type="molecule type" value="Genomic_DNA"/>
</dbReference>
<evidence type="ECO:0000313" key="3">
    <source>
        <dbReference type="Proteomes" id="UP000029424"/>
    </source>
</evidence>
<name>A0AAI8FRJ1_9BURK</name>
<dbReference type="Proteomes" id="UP000029424">
    <property type="component" value="Chromosome 2"/>
</dbReference>
<reference evidence="2 3" key="1">
    <citation type="submission" date="2014-06" db="EMBL/GenBank/DDBJ databases">
        <authorList>
            <person name="Bishop-Lilly K.A."/>
            <person name="Broomall S.M."/>
            <person name="Chain P.S."/>
            <person name="Chertkov O."/>
            <person name="Coyne S.R."/>
            <person name="Daligault H.E."/>
            <person name="Davenport K.W."/>
            <person name="Erkkila T."/>
            <person name="Frey K.G."/>
            <person name="Gibbons H.S."/>
            <person name="Gu W."/>
            <person name="Jaissle J."/>
            <person name="Johnson S.L."/>
            <person name="Koroleva G.I."/>
            <person name="Ladner J.T."/>
            <person name="Lo C.-C."/>
            <person name="Minogue T.D."/>
            <person name="Munk C."/>
            <person name="Palacios G.F."/>
            <person name="Redden C.L."/>
            <person name="Rosenzweig C.N."/>
            <person name="Scholz M.B."/>
            <person name="Teshima H."/>
            <person name="Xu Y."/>
        </authorList>
    </citation>
    <scope>NUCLEOTIDE SEQUENCE [LARGE SCALE GENOMIC DNA]</scope>
    <source>
        <strain evidence="2 3">EO147</strain>
    </source>
</reference>
<dbReference type="AlphaFoldDB" id="A0AAI8FRJ1"/>
<dbReference type="RefSeq" id="WP_107974052.1">
    <property type="nucleotide sequence ID" value="NZ_CP008727.1"/>
</dbReference>
<evidence type="ECO:0000256" key="1">
    <source>
        <dbReference type="SAM" id="MobiDB-lite"/>
    </source>
</evidence>
<sequence>MTTETTNPNTPGNPATPAAPALIPDSPEYRAAMIAAADAANGVTPKEPEVKAEPAPADPNAPTPKLTDPPADPEKKEPTDDTQNAPETKEGDPAPYDFAKAFGDGSLVTEFTAEKPNEALVAGMATALGISNDQVLQMQAQFRAGQEALTREAEGKLFEAAGGKAEFTALIAWGQQNLTPEQKTFYEGLLNGPDAVSAVGILKQKMTASVDPSLVNVTGRTSAAVTAFRDQSELVAAMADQRYQSSEAFRQEVAAKLRASRF</sequence>
<gene>
    <name evidence="2" type="ORF">DM82_4356</name>
</gene>
<evidence type="ECO:0000313" key="2">
    <source>
        <dbReference type="EMBL" id="AIO70095.1"/>
    </source>
</evidence>
<dbReference type="KEGG" id="bok:DM82_4356"/>
<feature type="region of interest" description="Disordered" evidence="1">
    <location>
        <begin position="1"/>
        <end position="26"/>
    </location>
</feature>
<proteinExistence type="predicted"/>